<reference evidence="2" key="1">
    <citation type="submission" date="2023-06" db="EMBL/GenBank/DDBJ databases">
        <title>Genome-scale phylogeny and comparative genomics of the fungal order Sordariales.</title>
        <authorList>
            <consortium name="Lawrence Berkeley National Laboratory"/>
            <person name="Hensen N."/>
            <person name="Bonometti L."/>
            <person name="Westerberg I."/>
            <person name="Brannstrom I.O."/>
            <person name="Guillou S."/>
            <person name="Cros-Aarteil S."/>
            <person name="Calhoun S."/>
            <person name="Haridas S."/>
            <person name="Kuo A."/>
            <person name="Mondo S."/>
            <person name="Pangilinan J."/>
            <person name="Riley R."/>
            <person name="Labutti K."/>
            <person name="Andreopoulos B."/>
            <person name="Lipzen A."/>
            <person name="Chen C."/>
            <person name="Yanf M."/>
            <person name="Daum C."/>
            <person name="Ng V."/>
            <person name="Clum A."/>
            <person name="Steindorff A."/>
            <person name="Ohm R."/>
            <person name="Martin F."/>
            <person name="Silar P."/>
            <person name="Natvig D."/>
            <person name="Lalanne C."/>
            <person name="Gautier V."/>
            <person name="Ament-Velasquez S.L."/>
            <person name="Kruys A."/>
            <person name="Hutchinson M.I."/>
            <person name="Powell A.J."/>
            <person name="Barry K."/>
            <person name="Miller A.N."/>
            <person name="Grigoriev I.V."/>
            <person name="Debuchy R."/>
            <person name="Gladieux P."/>
            <person name="Thoren M.H."/>
            <person name="Johannesson H."/>
        </authorList>
    </citation>
    <scope>NUCLEOTIDE SEQUENCE</scope>
    <source>
        <strain evidence="2">CBS 540.89</strain>
    </source>
</reference>
<keyword evidence="3" id="KW-1185">Reference proteome</keyword>
<keyword evidence="1" id="KW-1133">Transmembrane helix</keyword>
<evidence type="ECO:0000313" key="2">
    <source>
        <dbReference type="EMBL" id="KAK0748849.1"/>
    </source>
</evidence>
<organism evidence="2 3">
    <name type="scientific">Apiosordaria backusii</name>
    <dbReference type="NCBI Taxonomy" id="314023"/>
    <lineage>
        <taxon>Eukaryota</taxon>
        <taxon>Fungi</taxon>
        <taxon>Dikarya</taxon>
        <taxon>Ascomycota</taxon>
        <taxon>Pezizomycotina</taxon>
        <taxon>Sordariomycetes</taxon>
        <taxon>Sordariomycetidae</taxon>
        <taxon>Sordariales</taxon>
        <taxon>Lasiosphaeriaceae</taxon>
        <taxon>Apiosordaria</taxon>
    </lineage>
</organism>
<evidence type="ECO:0000313" key="3">
    <source>
        <dbReference type="Proteomes" id="UP001172159"/>
    </source>
</evidence>
<gene>
    <name evidence="2" type="ORF">B0T21DRAFT_357382</name>
</gene>
<dbReference type="AlphaFoldDB" id="A0AA40F0E3"/>
<dbReference type="Proteomes" id="UP001172159">
    <property type="component" value="Unassembled WGS sequence"/>
</dbReference>
<dbReference type="EMBL" id="JAUKTV010000001">
    <property type="protein sequence ID" value="KAK0748849.1"/>
    <property type="molecule type" value="Genomic_DNA"/>
</dbReference>
<sequence>MVLRKRRCLGGQRLRRIPRSAFLLSFSCCYLFYDTHPPPLKFMMIIYLSFVSIYDGLLVVYDDQKGGGNDG</sequence>
<feature type="transmembrane region" description="Helical" evidence="1">
    <location>
        <begin position="20"/>
        <end position="36"/>
    </location>
</feature>
<keyword evidence="1" id="KW-0812">Transmembrane</keyword>
<proteinExistence type="predicted"/>
<protein>
    <submittedName>
        <fullName evidence="2">Uncharacterized protein</fullName>
    </submittedName>
</protein>
<evidence type="ECO:0000256" key="1">
    <source>
        <dbReference type="SAM" id="Phobius"/>
    </source>
</evidence>
<keyword evidence="1" id="KW-0472">Membrane</keyword>
<feature type="transmembrane region" description="Helical" evidence="1">
    <location>
        <begin position="42"/>
        <end position="61"/>
    </location>
</feature>
<accession>A0AA40F0E3</accession>
<comment type="caution">
    <text evidence="2">The sequence shown here is derived from an EMBL/GenBank/DDBJ whole genome shotgun (WGS) entry which is preliminary data.</text>
</comment>
<name>A0AA40F0E3_9PEZI</name>